<dbReference type="EMBL" id="SJKD01000003">
    <property type="protein sequence ID" value="TCC50244.1"/>
    <property type="molecule type" value="Genomic_DNA"/>
</dbReference>
<evidence type="ECO:0000313" key="4">
    <source>
        <dbReference type="Proteomes" id="UP000293342"/>
    </source>
</evidence>
<accession>A0A4R0JVP0</accession>
<reference evidence="3 4" key="1">
    <citation type="submission" date="2019-02" db="EMBL/GenBank/DDBJ databases">
        <title>Kribbella capetownensis sp. nov. and Kribbella speibonae sp. nov., isolated from soil.</title>
        <authorList>
            <person name="Curtis S.M."/>
            <person name="Norton I."/>
            <person name="Everest G.J."/>
            <person name="Meyers P.R."/>
        </authorList>
    </citation>
    <scope>NUCLEOTIDE SEQUENCE [LARGE SCALE GENOMIC DNA]</scope>
    <source>
        <strain evidence="3 4">YM53</strain>
    </source>
</reference>
<dbReference type="InterPro" id="IPR000073">
    <property type="entry name" value="AB_hydrolase_1"/>
</dbReference>
<dbReference type="Proteomes" id="UP000293342">
    <property type="component" value="Unassembled WGS sequence"/>
</dbReference>
<name>A0A4R0JVP0_9ACTN</name>
<comment type="caution">
    <text evidence="3">The sequence shown here is derived from an EMBL/GenBank/DDBJ whole genome shotgun (WGS) entry which is preliminary data.</text>
</comment>
<dbReference type="InterPro" id="IPR029058">
    <property type="entry name" value="AB_hydrolase_fold"/>
</dbReference>
<dbReference type="InterPro" id="IPR050471">
    <property type="entry name" value="AB_hydrolase"/>
</dbReference>
<dbReference type="PANTHER" id="PTHR43433:SF5">
    <property type="entry name" value="AB HYDROLASE-1 DOMAIN-CONTAINING PROTEIN"/>
    <property type="match status" value="1"/>
</dbReference>
<dbReference type="Gene3D" id="3.40.50.1820">
    <property type="entry name" value="alpha/beta hydrolase"/>
    <property type="match status" value="1"/>
</dbReference>
<keyword evidence="3" id="KW-0378">Hydrolase</keyword>
<dbReference type="AlphaFoldDB" id="A0A4R0JVP0"/>
<dbReference type="PANTHER" id="PTHR43433">
    <property type="entry name" value="HYDROLASE, ALPHA/BETA FOLD FAMILY PROTEIN"/>
    <property type="match status" value="1"/>
</dbReference>
<gene>
    <name evidence="3" type="ORF">E0H75_15890</name>
</gene>
<evidence type="ECO:0000313" key="3">
    <source>
        <dbReference type="EMBL" id="TCC50244.1"/>
    </source>
</evidence>
<organism evidence="3 4">
    <name type="scientific">Kribbella capetownensis</name>
    <dbReference type="NCBI Taxonomy" id="1572659"/>
    <lineage>
        <taxon>Bacteria</taxon>
        <taxon>Bacillati</taxon>
        <taxon>Actinomycetota</taxon>
        <taxon>Actinomycetes</taxon>
        <taxon>Propionibacteriales</taxon>
        <taxon>Kribbellaceae</taxon>
        <taxon>Kribbella</taxon>
    </lineage>
</organism>
<protein>
    <submittedName>
        <fullName evidence="3">Alpha/beta hydrolase</fullName>
    </submittedName>
</protein>
<evidence type="ECO:0000259" key="2">
    <source>
        <dbReference type="Pfam" id="PF00561"/>
    </source>
</evidence>
<sequence length="279" mass="29889">MVGERVLKYSVYGDTGGVPVLSQGGSPSTRWKRPDVGRAAEECGVHLVIPDRPEYGGSTRKPGRTVADVVEDVTALADVLGWERFAVSGGSGGGPHALACAALLSDRVTRCAVSGGITPPLVDGPEPDGDEEDPRRNRTSWLAARGEQYIRPSIEEAARSIMSGVEAGGPEFPPDPHFPTPLVPARDDPDAMARLTATFVTSHDGWVDDNLAFANDWGFSLDEVHVPTSIWFGSADDRARKYADLLTAAIPHAEPRPYTGGHIQPANAFRDLLQWLTLS</sequence>
<dbReference type="SUPFAM" id="SSF53474">
    <property type="entry name" value="alpha/beta-Hydrolases"/>
    <property type="match status" value="1"/>
</dbReference>
<proteinExistence type="predicted"/>
<dbReference type="GO" id="GO:0016787">
    <property type="term" value="F:hydrolase activity"/>
    <property type="evidence" value="ECO:0007669"/>
    <property type="project" value="UniProtKB-KW"/>
</dbReference>
<evidence type="ECO:0000256" key="1">
    <source>
        <dbReference type="SAM" id="MobiDB-lite"/>
    </source>
</evidence>
<dbReference type="Pfam" id="PF00561">
    <property type="entry name" value="Abhydrolase_1"/>
    <property type="match status" value="1"/>
</dbReference>
<dbReference type="OrthoDB" id="9800988at2"/>
<feature type="domain" description="AB hydrolase-1" evidence="2">
    <location>
        <begin position="30"/>
        <end position="180"/>
    </location>
</feature>
<feature type="region of interest" description="Disordered" evidence="1">
    <location>
        <begin position="116"/>
        <end position="136"/>
    </location>
</feature>
<keyword evidence="4" id="KW-1185">Reference proteome</keyword>